<dbReference type="PRINTS" id="PR00463">
    <property type="entry name" value="EP450I"/>
</dbReference>
<dbReference type="EMBL" id="KZ678749">
    <property type="protein sequence ID" value="PSR75632.1"/>
    <property type="molecule type" value="Genomic_DNA"/>
</dbReference>
<dbReference type="OrthoDB" id="1470350at2759"/>
<dbReference type="Gene3D" id="1.10.630.10">
    <property type="entry name" value="Cytochrome P450"/>
    <property type="match status" value="1"/>
</dbReference>
<accession>A0A2T2ZT27</accession>
<dbReference type="InterPro" id="IPR017972">
    <property type="entry name" value="Cyt_P450_CS"/>
</dbReference>
<feature type="non-terminal residue" evidence="9">
    <location>
        <position position="555"/>
    </location>
</feature>
<dbReference type="GO" id="GO:0004497">
    <property type="term" value="F:monooxygenase activity"/>
    <property type="evidence" value="ECO:0007669"/>
    <property type="project" value="UniProtKB-KW"/>
</dbReference>
<proteinExistence type="inferred from homology"/>
<comment type="cofactor">
    <cofactor evidence="1 6">
        <name>heme</name>
        <dbReference type="ChEBI" id="CHEBI:30413"/>
    </cofactor>
</comment>
<dbReference type="InterPro" id="IPR036396">
    <property type="entry name" value="Cyt_P450_sf"/>
</dbReference>
<evidence type="ECO:0000256" key="3">
    <source>
        <dbReference type="ARBA" id="ARBA00022617"/>
    </source>
</evidence>
<name>A0A2T2ZT27_9PEZI</name>
<dbReference type="GO" id="GO:0005506">
    <property type="term" value="F:iron ion binding"/>
    <property type="evidence" value="ECO:0007669"/>
    <property type="project" value="InterPro"/>
</dbReference>
<evidence type="ECO:0000256" key="6">
    <source>
        <dbReference type="PIRSR" id="PIRSR602401-1"/>
    </source>
</evidence>
<dbReference type="InterPro" id="IPR001128">
    <property type="entry name" value="Cyt_P450"/>
</dbReference>
<protein>
    <submittedName>
        <fullName evidence="9">Cytochrome P450</fullName>
    </submittedName>
</protein>
<feature type="compositionally biased region" description="Acidic residues" evidence="8">
    <location>
        <begin position="208"/>
        <end position="219"/>
    </location>
</feature>
<dbReference type="Pfam" id="PF00067">
    <property type="entry name" value="p450"/>
    <property type="match status" value="2"/>
</dbReference>
<keyword evidence="5 6" id="KW-0408">Iron</keyword>
<evidence type="ECO:0000256" key="2">
    <source>
        <dbReference type="ARBA" id="ARBA00010617"/>
    </source>
</evidence>
<dbReference type="PANTHER" id="PTHR24305">
    <property type="entry name" value="CYTOCHROME P450"/>
    <property type="match status" value="1"/>
</dbReference>
<keyword evidence="7" id="KW-0560">Oxidoreductase</keyword>
<organism evidence="9 10">
    <name type="scientific">Coniella lustricola</name>
    <dbReference type="NCBI Taxonomy" id="2025994"/>
    <lineage>
        <taxon>Eukaryota</taxon>
        <taxon>Fungi</taxon>
        <taxon>Dikarya</taxon>
        <taxon>Ascomycota</taxon>
        <taxon>Pezizomycotina</taxon>
        <taxon>Sordariomycetes</taxon>
        <taxon>Sordariomycetidae</taxon>
        <taxon>Diaporthales</taxon>
        <taxon>Schizoparmaceae</taxon>
        <taxon>Coniella</taxon>
    </lineage>
</organism>
<feature type="region of interest" description="Disordered" evidence="8">
    <location>
        <begin position="202"/>
        <end position="230"/>
    </location>
</feature>
<dbReference type="SUPFAM" id="SSF48264">
    <property type="entry name" value="Cytochrome P450"/>
    <property type="match status" value="1"/>
</dbReference>
<comment type="similarity">
    <text evidence="2 7">Belongs to the cytochrome P450 family.</text>
</comment>
<keyword evidence="4 6" id="KW-0479">Metal-binding</keyword>
<evidence type="ECO:0000256" key="4">
    <source>
        <dbReference type="ARBA" id="ARBA00022723"/>
    </source>
</evidence>
<dbReference type="PANTHER" id="PTHR24305:SF232">
    <property type="entry name" value="P450, PUTATIVE (EUROFUNG)-RELATED"/>
    <property type="match status" value="1"/>
</dbReference>
<sequence>LVLYALYRRALPQPLAGIPYNREAAASILGDLPTLWKLQRSRDLRALFSDLTTRRHNSPIVQIFGLGFRGASRPTLIVSDFATAQEILLRRGRDFDRPESQVEALRGVLPHHHIAMQTSDPQFRKNRELVKDLMTPAFLHTVNVPEIWRNTVLFVHLWRAKARIAGTEGRAFEAAEDVSRMTFDIIKNVAIGRDENTMIGFNGSAVDNDNDSDDDDDDDDKNKAYVFPAPPHDETLEAQTRMNEAITPGIPVPPRWYHAVNNCTRRMREAYASKERVLKRQVSLAVRRMEAGEPLESALDYMIRREMGAAKKADRDPVFDSVYMYDELYGYLGAGHDTTATTFQWGLKHLSQHQHAQQKAREDLCSVYREAYAQKRQPAAAEIVKRTSPWIEAIIEEILRLSGPVSASARKTTVDTTILGHAVPKGTTVLMAMQGPGINAPSHQQGGDRSDKKAHSFTKRTTWDDLEPEAFVPERWLARDDEGHLVYDAQAGPMLSFGLGIRGCFGKRLAYLTLRVLFTLLLWNFELQSVPEELDSWKAIQILTRKPVQCYVRLR</sequence>
<dbReference type="PROSITE" id="PS00086">
    <property type="entry name" value="CYTOCHROME_P450"/>
    <property type="match status" value="1"/>
</dbReference>
<gene>
    <name evidence="9" type="ORF">BD289DRAFT_339847</name>
</gene>
<feature type="binding site" description="axial binding residue" evidence="6">
    <location>
        <position position="504"/>
    </location>
    <ligand>
        <name>heme</name>
        <dbReference type="ChEBI" id="CHEBI:30413"/>
    </ligand>
    <ligandPart>
        <name>Fe</name>
        <dbReference type="ChEBI" id="CHEBI:18248"/>
    </ligandPart>
</feature>
<evidence type="ECO:0000256" key="1">
    <source>
        <dbReference type="ARBA" id="ARBA00001971"/>
    </source>
</evidence>
<dbReference type="GO" id="GO:0016705">
    <property type="term" value="F:oxidoreductase activity, acting on paired donors, with incorporation or reduction of molecular oxygen"/>
    <property type="evidence" value="ECO:0007669"/>
    <property type="project" value="InterPro"/>
</dbReference>
<evidence type="ECO:0000313" key="10">
    <source>
        <dbReference type="Proteomes" id="UP000241462"/>
    </source>
</evidence>
<dbReference type="InterPro" id="IPR050121">
    <property type="entry name" value="Cytochrome_P450_monoxygenase"/>
</dbReference>
<reference evidence="9 10" key="1">
    <citation type="journal article" date="2018" name="Mycol. Prog.">
        <title>Coniella lustricola, a new species from submerged detritus.</title>
        <authorList>
            <person name="Raudabaugh D.B."/>
            <person name="Iturriaga T."/>
            <person name="Carver A."/>
            <person name="Mondo S."/>
            <person name="Pangilinan J."/>
            <person name="Lipzen A."/>
            <person name="He G."/>
            <person name="Amirebrahimi M."/>
            <person name="Grigoriev I.V."/>
            <person name="Miller A.N."/>
        </authorList>
    </citation>
    <scope>NUCLEOTIDE SEQUENCE [LARGE SCALE GENOMIC DNA]</scope>
    <source>
        <strain evidence="9 10">B22-T-1</strain>
    </source>
</reference>
<evidence type="ECO:0000313" key="9">
    <source>
        <dbReference type="EMBL" id="PSR75632.1"/>
    </source>
</evidence>
<dbReference type="STRING" id="2025994.A0A2T2ZT27"/>
<evidence type="ECO:0000256" key="8">
    <source>
        <dbReference type="SAM" id="MobiDB-lite"/>
    </source>
</evidence>
<keyword evidence="3 6" id="KW-0349">Heme</keyword>
<dbReference type="Proteomes" id="UP000241462">
    <property type="component" value="Unassembled WGS sequence"/>
</dbReference>
<dbReference type="GO" id="GO:0020037">
    <property type="term" value="F:heme binding"/>
    <property type="evidence" value="ECO:0007669"/>
    <property type="project" value="InterPro"/>
</dbReference>
<dbReference type="AlphaFoldDB" id="A0A2T2ZT27"/>
<dbReference type="InParanoid" id="A0A2T2ZT27"/>
<dbReference type="InterPro" id="IPR002401">
    <property type="entry name" value="Cyt_P450_E_grp-I"/>
</dbReference>
<evidence type="ECO:0000256" key="5">
    <source>
        <dbReference type="ARBA" id="ARBA00023004"/>
    </source>
</evidence>
<dbReference type="PRINTS" id="PR00385">
    <property type="entry name" value="P450"/>
</dbReference>
<evidence type="ECO:0000256" key="7">
    <source>
        <dbReference type="RuleBase" id="RU000461"/>
    </source>
</evidence>
<feature type="non-terminal residue" evidence="9">
    <location>
        <position position="1"/>
    </location>
</feature>
<keyword evidence="7" id="KW-0503">Monooxygenase</keyword>
<keyword evidence="10" id="KW-1185">Reference proteome</keyword>